<protein>
    <submittedName>
        <fullName evidence="2">Uncharacterized protein</fullName>
    </submittedName>
</protein>
<dbReference type="GO" id="GO:0006629">
    <property type="term" value="P:lipid metabolic process"/>
    <property type="evidence" value="ECO:0007669"/>
    <property type="project" value="InterPro"/>
</dbReference>
<dbReference type="PANTHER" id="PTHR11440">
    <property type="entry name" value="LECITHIN-CHOLESTEROL ACYLTRANSFERASE-RELATED"/>
    <property type="match status" value="1"/>
</dbReference>
<feature type="region of interest" description="Disordered" evidence="1">
    <location>
        <begin position="180"/>
        <end position="208"/>
    </location>
</feature>
<keyword evidence="3" id="KW-1185">Reference proteome</keyword>
<name>A0AAD5XKR7_9FUNG</name>
<dbReference type="EMBL" id="JADGJQ010000050">
    <property type="protein sequence ID" value="KAJ3175626.1"/>
    <property type="molecule type" value="Genomic_DNA"/>
</dbReference>
<dbReference type="InterPro" id="IPR003386">
    <property type="entry name" value="LACT/PDAT_acylTrfase"/>
</dbReference>
<evidence type="ECO:0000256" key="1">
    <source>
        <dbReference type="SAM" id="MobiDB-lite"/>
    </source>
</evidence>
<accession>A0AAD5XKR7</accession>
<dbReference type="Gene3D" id="3.40.50.1820">
    <property type="entry name" value="alpha/beta hydrolase"/>
    <property type="match status" value="1"/>
</dbReference>
<feature type="compositionally biased region" description="Pro residues" evidence="1">
    <location>
        <begin position="7"/>
        <end position="18"/>
    </location>
</feature>
<comment type="caution">
    <text evidence="2">The sequence shown here is derived from an EMBL/GenBank/DDBJ whole genome shotgun (WGS) entry which is preliminary data.</text>
</comment>
<dbReference type="Pfam" id="PF02450">
    <property type="entry name" value="LCAT"/>
    <property type="match status" value="1"/>
</dbReference>
<dbReference type="SUPFAM" id="SSF53474">
    <property type="entry name" value="alpha/beta-Hydrolases"/>
    <property type="match status" value="1"/>
</dbReference>
<dbReference type="GO" id="GO:0008374">
    <property type="term" value="F:O-acyltransferase activity"/>
    <property type="evidence" value="ECO:0007669"/>
    <property type="project" value="InterPro"/>
</dbReference>
<proteinExistence type="predicted"/>
<dbReference type="AlphaFoldDB" id="A0AAD5XKR7"/>
<organism evidence="2 3">
    <name type="scientific">Geranomyces variabilis</name>
    <dbReference type="NCBI Taxonomy" id="109894"/>
    <lineage>
        <taxon>Eukaryota</taxon>
        <taxon>Fungi</taxon>
        <taxon>Fungi incertae sedis</taxon>
        <taxon>Chytridiomycota</taxon>
        <taxon>Chytridiomycota incertae sedis</taxon>
        <taxon>Chytridiomycetes</taxon>
        <taxon>Spizellomycetales</taxon>
        <taxon>Powellomycetaceae</taxon>
        <taxon>Geranomyces</taxon>
    </lineage>
</organism>
<evidence type="ECO:0000313" key="3">
    <source>
        <dbReference type="Proteomes" id="UP001212152"/>
    </source>
</evidence>
<dbReference type="InterPro" id="IPR029058">
    <property type="entry name" value="AB_hydrolase_fold"/>
</dbReference>
<feature type="compositionally biased region" description="Low complexity" evidence="1">
    <location>
        <begin position="557"/>
        <end position="576"/>
    </location>
</feature>
<feature type="region of interest" description="Disordered" evidence="1">
    <location>
        <begin position="542"/>
        <end position="576"/>
    </location>
</feature>
<gene>
    <name evidence="2" type="ORF">HDU87_006124</name>
</gene>
<dbReference type="Proteomes" id="UP001212152">
    <property type="component" value="Unassembled WGS sequence"/>
</dbReference>
<evidence type="ECO:0000313" key="2">
    <source>
        <dbReference type="EMBL" id="KAJ3175626.1"/>
    </source>
</evidence>
<sequence>MNGDNRSPPPQSFSPPPQSRRLLAPPSPVAPRSSSLPPPNHSRRPRPRQTAQVDHDDNVEATFDFMAKVPSLSMFGFGLGNQAAASADSTSDEDFDEQHEMVDFKSRNETHDVAVAADAKVEDNSDASPRGWTVWGGAFGLNFPTMPAMPVMSTLPAMPTMPAMPAIPALPTLLPSMFSKASSAAPAETDPQQNHDRDPSPDASAGTAAASAWKKAWSSLTSLNTRHLRPCGHRHPFHFLEGDLVLLGGMYGSFLADKKTGQTAWLTTDHLFGFTSVDVGLSLDDVDDRLVPAGVLDRIGPINICADLVREFTAQAACSDGKFRFSPFGYDWRRDPEHSAKALEAHLEEIYTRNGGRPITVVAHSMGGLITLAVVNRRPDLVRGVVFVGTPFGGVPCILWQLRRGIPFFFNKGLMSADLHFAARSSFVFLPMDGRALVVDAKQNGVAPAPAVPDDASNASGEEDYLIDFYSADEWIHHTLSQTLHRAAKSSAAALDAHKQYLQRTLHAAKAFRQSLAFDPEKKKKYPPLTHLVSTAWPTPTRIKCTTTTPPSPPKPAAAGDATAATATATTSDATSPAVVPHVETKFLWPTRFKDGDGIVTRDSMTLPPGFDVSYLDTAIGHWGSMNDLGGIRSCLKKIVTHERKGKPGAPLPAARKDSAISDPKLLRDDFVFEHAPQDKGSDPLGAVQALL</sequence>
<reference evidence="2" key="1">
    <citation type="submission" date="2020-05" db="EMBL/GenBank/DDBJ databases">
        <title>Phylogenomic resolution of chytrid fungi.</title>
        <authorList>
            <person name="Stajich J.E."/>
            <person name="Amses K."/>
            <person name="Simmons R."/>
            <person name="Seto K."/>
            <person name="Myers J."/>
            <person name="Bonds A."/>
            <person name="Quandt C.A."/>
            <person name="Barry K."/>
            <person name="Liu P."/>
            <person name="Grigoriev I."/>
            <person name="Longcore J.E."/>
            <person name="James T.Y."/>
        </authorList>
    </citation>
    <scope>NUCLEOTIDE SEQUENCE</scope>
    <source>
        <strain evidence="2">JEL0379</strain>
    </source>
</reference>
<feature type="region of interest" description="Disordered" evidence="1">
    <location>
        <begin position="1"/>
        <end position="58"/>
    </location>
</feature>
<feature type="compositionally biased region" description="Low complexity" evidence="1">
    <location>
        <begin position="19"/>
        <end position="35"/>
    </location>
</feature>